<sequence>MGRSIFVFGFVILALIMAINSVNGNECPNTIIKLLPCKGFLMGKGDISVPCCNGVKGLMKILATNDDDLKLKKVCECLKKEALSIGVIQERAKQIPQLCNINVSLSIGPNVDCKILKASPSLTRGFKLNKYKNTGIMSFKRPIPNHDNHSIHHKKPLVILP</sequence>
<feature type="domain" description="Bifunctional inhibitor/plant lipid transfer protein/seed storage helical" evidence="5">
    <location>
        <begin position="27"/>
        <end position="113"/>
    </location>
</feature>
<dbReference type="InterPro" id="IPR000528">
    <property type="entry name" value="Plant_nsLTP"/>
</dbReference>
<dbReference type="OrthoDB" id="1876592at2759"/>
<dbReference type="InterPro" id="IPR016140">
    <property type="entry name" value="Bifunc_inhib/LTP/seed_store"/>
</dbReference>
<dbReference type="PaxDb" id="4097-A0A1S4C579"/>
<dbReference type="GO" id="GO:0008289">
    <property type="term" value="F:lipid binding"/>
    <property type="evidence" value="ECO:0007669"/>
    <property type="project" value="UniProtKB-KW"/>
</dbReference>
<proteinExistence type="inferred from homology"/>
<evidence type="ECO:0000256" key="3">
    <source>
        <dbReference type="ARBA" id="ARBA00023121"/>
    </source>
</evidence>
<reference evidence="6" key="1">
    <citation type="submission" date="2025-08" db="UniProtKB">
        <authorList>
            <consortium name="RefSeq"/>
        </authorList>
    </citation>
    <scope>IDENTIFICATION</scope>
</reference>
<dbReference type="InterPro" id="IPR036312">
    <property type="entry name" value="Bifun_inhib/LTP/seed_sf"/>
</dbReference>
<comment type="similarity">
    <text evidence="1">Belongs to the plant LTP family.</text>
</comment>
<protein>
    <submittedName>
        <fullName evidence="6">Non-specific lipid-transfer protein P5-like</fullName>
    </submittedName>
</protein>
<dbReference type="OMA" id="CPNTIIK"/>
<dbReference type="Pfam" id="PF00234">
    <property type="entry name" value="Tryp_alpha_amyl"/>
    <property type="match status" value="1"/>
</dbReference>
<dbReference type="GO" id="GO:0006869">
    <property type="term" value="P:lipid transport"/>
    <property type="evidence" value="ECO:0007669"/>
    <property type="project" value="InterPro"/>
</dbReference>
<evidence type="ECO:0000259" key="5">
    <source>
        <dbReference type="Pfam" id="PF00234"/>
    </source>
</evidence>
<evidence type="ECO:0000313" key="6">
    <source>
        <dbReference type="RefSeq" id="XP_016496325.1"/>
    </source>
</evidence>
<dbReference type="PANTHER" id="PTHR33076">
    <property type="entry name" value="NON-SPECIFIC LIPID-TRANSFER PROTEIN 2-RELATED"/>
    <property type="match status" value="1"/>
</dbReference>
<dbReference type="STRING" id="4097.A0A1S4C579"/>
<gene>
    <name evidence="6" type="primary">LOC107815280</name>
</gene>
<evidence type="ECO:0000256" key="1">
    <source>
        <dbReference type="ARBA" id="ARBA00009748"/>
    </source>
</evidence>
<accession>A0A1S4C579</accession>
<dbReference type="Gene3D" id="1.10.110.10">
    <property type="entry name" value="Plant lipid-transfer and hydrophobic proteins"/>
    <property type="match status" value="1"/>
</dbReference>
<dbReference type="AlphaFoldDB" id="A0A1S4C579"/>
<keyword evidence="4" id="KW-0732">Signal</keyword>
<keyword evidence="2" id="KW-0813">Transport</keyword>
<feature type="signal peptide" evidence="4">
    <location>
        <begin position="1"/>
        <end position="24"/>
    </location>
</feature>
<name>A0A1S4C579_TOBAC</name>
<keyword evidence="3" id="KW-0446">Lipid-binding</keyword>
<feature type="chain" id="PRO_5010299377" evidence="4">
    <location>
        <begin position="25"/>
        <end position="161"/>
    </location>
</feature>
<evidence type="ECO:0000256" key="4">
    <source>
        <dbReference type="SAM" id="SignalP"/>
    </source>
</evidence>
<dbReference type="KEGG" id="nta:107815280"/>
<dbReference type="SUPFAM" id="SSF47699">
    <property type="entry name" value="Bifunctional inhibitor/lipid-transfer protein/seed storage 2S albumin"/>
    <property type="match status" value="1"/>
</dbReference>
<dbReference type="RefSeq" id="XP_016496325.1">
    <property type="nucleotide sequence ID" value="XM_016640839.1"/>
</dbReference>
<dbReference type="PRINTS" id="PR00382">
    <property type="entry name" value="LIPIDTRNSFER"/>
</dbReference>
<organism evidence="6">
    <name type="scientific">Nicotiana tabacum</name>
    <name type="common">Common tobacco</name>
    <dbReference type="NCBI Taxonomy" id="4097"/>
    <lineage>
        <taxon>Eukaryota</taxon>
        <taxon>Viridiplantae</taxon>
        <taxon>Streptophyta</taxon>
        <taxon>Embryophyta</taxon>
        <taxon>Tracheophyta</taxon>
        <taxon>Spermatophyta</taxon>
        <taxon>Magnoliopsida</taxon>
        <taxon>eudicotyledons</taxon>
        <taxon>Gunneridae</taxon>
        <taxon>Pentapetalae</taxon>
        <taxon>asterids</taxon>
        <taxon>lamiids</taxon>
        <taxon>Solanales</taxon>
        <taxon>Solanaceae</taxon>
        <taxon>Nicotianoideae</taxon>
        <taxon>Nicotianeae</taxon>
        <taxon>Nicotiana</taxon>
    </lineage>
</organism>
<evidence type="ECO:0000256" key="2">
    <source>
        <dbReference type="ARBA" id="ARBA00022448"/>
    </source>
</evidence>